<evidence type="ECO:0000313" key="2">
    <source>
        <dbReference type="EMBL" id="WMS86309.1"/>
    </source>
</evidence>
<dbReference type="PANTHER" id="PTHR13696">
    <property type="entry name" value="P-LOOP CONTAINING NUCLEOSIDE TRIPHOSPHATE HYDROLASE"/>
    <property type="match status" value="1"/>
</dbReference>
<dbReference type="RefSeq" id="WP_309201461.1">
    <property type="nucleotide sequence ID" value="NZ_CP133548.1"/>
</dbReference>
<dbReference type="InterPro" id="IPR027417">
    <property type="entry name" value="P-loop_NTPase"/>
</dbReference>
<dbReference type="PIRSF" id="PIRSF009320">
    <property type="entry name" value="Nuc_binding_HP_1000"/>
    <property type="match status" value="1"/>
</dbReference>
<proteinExistence type="predicted"/>
<accession>A0AA51RRS3</accession>
<evidence type="ECO:0000259" key="1">
    <source>
        <dbReference type="Pfam" id="PF01656"/>
    </source>
</evidence>
<dbReference type="Pfam" id="PF01656">
    <property type="entry name" value="CbiA"/>
    <property type="match status" value="1"/>
</dbReference>
<dbReference type="EMBL" id="CP133548">
    <property type="protein sequence ID" value="WMS86309.1"/>
    <property type="molecule type" value="Genomic_DNA"/>
</dbReference>
<dbReference type="AlphaFoldDB" id="A0AA51RRS3"/>
<reference evidence="2 3" key="1">
    <citation type="submission" date="2023-08" db="EMBL/GenBank/DDBJ databases">
        <title>Pleionea litopenaei sp. nov., isolated from stomach of juvenile Litopenaeus vannamei.</title>
        <authorList>
            <person name="Rho A.M."/>
            <person name="Hwang C.Y."/>
        </authorList>
    </citation>
    <scope>NUCLEOTIDE SEQUENCE [LARGE SCALE GENOMIC DNA]</scope>
    <source>
        <strain evidence="2 3">HL-JVS1</strain>
    </source>
</reference>
<dbReference type="KEGG" id="plei:Q9312_13885"/>
<name>A0AA51RRS3_9GAMM</name>
<feature type="domain" description="CobQ/CobB/MinD/ParA nucleotide binding" evidence="1">
    <location>
        <begin position="6"/>
        <end position="129"/>
    </location>
</feature>
<evidence type="ECO:0000313" key="3">
    <source>
        <dbReference type="Proteomes" id="UP001239782"/>
    </source>
</evidence>
<protein>
    <submittedName>
        <fullName evidence="2">ParA family protein</fullName>
    </submittedName>
</protein>
<dbReference type="SUPFAM" id="SSF52540">
    <property type="entry name" value="P-loop containing nucleoside triphosphate hydrolases"/>
    <property type="match status" value="1"/>
</dbReference>
<dbReference type="Gene3D" id="3.40.50.300">
    <property type="entry name" value="P-loop containing nucleotide triphosphate hydrolases"/>
    <property type="match status" value="1"/>
</dbReference>
<dbReference type="InterPro" id="IPR002586">
    <property type="entry name" value="CobQ/CobB/MinD/ParA_Nub-bd_dom"/>
</dbReference>
<organism evidence="2 3">
    <name type="scientific">Pleionea litopenaei</name>
    <dbReference type="NCBI Taxonomy" id="3070815"/>
    <lineage>
        <taxon>Bacteria</taxon>
        <taxon>Pseudomonadati</taxon>
        <taxon>Pseudomonadota</taxon>
        <taxon>Gammaproteobacteria</taxon>
        <taxon>Oceanospirillales</taxon>
        <taxon>Pleioneaceae</taxon>
        <taxon>Pleionea</taxon>
    </lineage>
</organism>
<sequence>MRSLGIWSPKGGVGKTTLALNLAACAYDRGMKVILCDLDPQLSAVDVFNDKQLPFTVLKGQPSITPHADLIIYDLPPRTDVDIIGDTILIPMRASVLDIRAVNKSIRHVLHKRIIKCVNAVDVRRQDERLLAMRLYSEGALLIKDRSIYSRAISMGKTVFNTDVYGASEARTEIKRLLDKIENPTSPTNPSR</sequence>
<dbReference type="InterPro" id="IPR050678">
    <property type="entry name" value="DNA_Partitioning_ATPase"/>
</dbReference>
<dbReference type="Proteomes" id="UP001239782">
    <property type="component" value="Chromosome"/>
</dbReference>
<dbReference type="CDD" id="cd02042">
    <property type="entry name" value="ParAB_family"/>
    <property type="match status" value="1"/>
</dbReference>
<dbReference type="PANTHER" id="PTHR13696:SF99">
    <property type="entry name" value="COBYRINIC ACID AC-DIAMIDE SYNTHASE"/>
    <property type="match status" value="1"/>
</dbReference>
<gene>
    <name evidence="2" type="ORF">Q9312_13885</name>
</gene>
<keyword evidence="3" id="KW-1185">Reference proteome</keyword>